<keyword evidence="4" id="KW-1185">Reference proteome</keyword>
<dbReference type="PANTHER" id="PTHR21689">
    <property type="entry name" value="LIN-9"/>
    <property type="match status" value="1"/>
</dbReference>
<dbReference type="PROSITE" id="PS51293">
    <property type="entry name" value="SANT"/>
    <property type="match status" value="1"/>
</dbReference>
<dbReference type="FunFam" id="1.20.58.1880:FF:000006">
    <property type="entry name" value="Protein ALWAYS EARLY 3 isoform A"/>
    <property type="match status" value="1"/>
</dbReference>
<feature type="compositionally biased region" description="Basic residues" evidence="1">
    <location>
        <begin position="1"/>
        <end position="11"/>
    </location>
</feature>
<dbReference type="Pfam" id="PF00249">
    <property type="entry name" value="Myb_DNA-binding"/>
    <property type="match status" value="1"/>
</dbReference>
<gene>
    <name evidence="3" type="ORF">ILEXP_LOCUS28445</name>
</gene>
<dbReference type="CDD" id="cd00167">
    <property type="entry name" value="SANT"/>
    <property type="match status" value="1"/>
</dbReference>
<dbReference type="InterPro" id="IPR001005">
    <property type="entry name" value="SANT/Myb"/>
</dbReference>
<dbReference type="InterPro" id="IPR010561">
    <property type="entry name" value="LIN-9/ALY1"/>
</dbReference>
<dbReference type="SUPFAM" id="SSF46689">
    <property type="entry name" value="Homeodomain-like"/>
    <property type="match status" value="1"/>
</dbReference>
<comment type="caution">
    <text evidence="3">The sequence shown here is derived from an EMBL/GenBank/DDBJ whole genome shotgun (WGS) entry which is preliminary data.</text>
</comment>
<feature type="domain" description="SANT" evidence="2">
    <location>
        <begin position="42"/>
        <end position="79"/>
    </location>
</feature>
<dbReference type="Proteomes" id="UP001642360">
    <property type="component" value="Unassembled WGS sequence"/>
</dbReference>
<evidence type="ECO:0000256" key="1">
    <source>
        <dbReference type="SAM" id="MobiDB-lite"/>
    </source>
</evidence>
<name>A0ABC8SR77_9AQUA</name>
<organism evidence="3 4">
    <name type="scientific">Ilex paraguariensis</name>
    <name type="common">yerba mate</name>
    <dbReference type="NCBI Taxonomy" id="185542"/>
    <lineage>
        <taxon>Eukaryota</taxon>
        <taxon>Viridiplantae</taxon>
        <taxon>Streptophyta</taxon>
        <taxon>Embryophyta</taxon>
        <taxon>Tracheophyta</taxon>
        <taxon>Spermatophyta</taxon>
        <taxon>Magnoliopsida</taxon>
        <taxon>eudicotyledons</taxon>
        <taxon>Gunneridae</taxon>
        <taxon>Pentapetalae</taxon>
        <taxon>asterids</taxon>
        <taxon>campanulids</taxon>
        <taxon>Aquifoliales</taxon>
        <taxon>Aquifoliaceae</taxon>
        <taxon>Ilex</taxon>
    </lineage>
</organism>
<evidence type="ECO:0000259" key="2">
    <source>
        <dbReference type="PROSITE" id="PS51293"/>
    </source>
</evidence>
<evidence type="ECO:0000313" key="4">
    <source>
        <dbReference type="Proteomes" id="UP001642360"/>
    </source>
</evidence>
<dbReference type="InterPro" id="IPR017884">
    <property type="entry name" value="SANT_dom"/>
</dbReference>
<dbReference type="Gene3D" id="1.20.58.1880">
    <property type="match status" value="1"/>
</dbReference>
<dbReference type="InterPro" id="IPR009057">
    <property type="entry name" value="Homeodomain-like_sf"/>
</dbReference>
<proteinExistence type="predicted"/>
<sequence length="585" mass="65189">MGPPRKSRSVNKRFSYINEVSPSKDGENSKKNIQRKRKLSDMLGPQWSKIELERFYEAYRKYGKDWKKVAAVVRNRSVEMVEALYSMNRAYLSLPEGTASVVGLIAMMTDHYSNLAGSDSEQESNDGAGTSRKPQKRARGKVQPNISKGSDGRVLSHSQTVTSSYGCLPLLKKKRSGGSRPRAVGKRTPRFPVSYSCEKVGGEKLFSPTRQGLKLKEDANDDEVAHEIAIALAEASQRGGSPQVSQTPNRRTEFFMSSHVRNAERMCAETEMTSAKLVGSDIDEDELEGSMEADNGEFSREKSYIRETESVSTVVQKGRRHHEKKLEVDDSCINHLDDIKEACSGTEEGQKLGAVTGKFDMEVTDAKIPRSSVQGSRKRSKKVLFRRDEDELEGSMEADNGEFSREKSYIRETESVSTVVQKGRRHHEKKLEVDDSCINHLDDIKEACSGTEEGQKLGAVTGKFDMEVTDAKIPRSSVQGSRKRSKKVLFRRDEGSDFDALQTLADLSLMMPATADENDEGSDFDALQTLADLSLMMPATADENGQLFPFCLVYRLYDVYTMEVLPMLAEKLTNFVSPTPALVGQ</sequence>
<feature type="region of interest" description="Disordered" evidence="1">
    <location>
        <begin position="116"/>
        <end position="158"/>
    </location>
</feature>
<evidence type="ECO:0000313" key="3">
    <source>
        <dbReference type="EMBL" id="CAK9159738.1"/>
    </source>
</evidence>
<reference evidence="3 4" key="1">
    <citation type="submission" date="2024-02" db="EMBL/GenBank/DDBJ databases">
        <authorList>
            <person name="Vignale AGUSTIN F."/>
            <person name="Sosa J E."/>
            <person name="Modenutti C."/>
        </authorList>
    </citation>
    <scope>NUCLEOTIDE SEQUENCE [LARGE SCALE GENOMIC DNA]</scope>
</reference>
<accession>A0ABC8SR77</accession>
<dbReference type="SMART" id="SM00717">
    <property type="entry name" value="SANT"/>
    <property type="match status" value="1"/>
</dbReference>
<protein>
    <recommendedName>
        <fullName evidence="2">SANT domain-containing protein</fullName>
    </recommendedName>
</protein>
<dbReference type="PANTHER" id="PTHR21689:SF2">
    <property type="entry name" value="PROTEIN LIN-9 HOMOLOG"/>
    <property type="match status" value="1"/>
</dbReference>
<feature type="region of interest" description="Disordered" evidence="1">
    <location>
        <begin position="1"/>
        <end position="37"/>
    </location>
</feature>
<dbReference type="AlphaFoldDB" id="A0ABC8SR77"/>
<dbReference type="EMBL" id="CAUOFW020003392">
    <property type="protein sequence ID" value="CAK9159738.1"/>
    <property type="molecule type" value="Genomic_DNA"/>
</dbReference>